<keyword evidence="4" id="KW-1185">Reference proteome</keyword>
<feature type="chain" id="PRO_5035792847" description="Secreted protein" evidence="2">
    <location>
        <begin position="21"/>
        <end position="98"/>
    </location>
</feature>
<comment type="caution">
    <text evidence="3">The sequence shown here is derived from an EMBL/GenBank/DDBJ whole genome shotgun (WGS) entry which is preliminary data.</text>
</comment>
<accession>A0A8S1GZG4</accession>
<protein>
    <recommendedName>
        <fullName evidence="5">Secreted protein</fullName>
    </recommendedName>
</protein>
<dbReference type="EMBL" id="CAJGYM010000009">
    <property type="protein sequence ID" value="CAD6188691.1"/>
    <property type="molecule type" value="Genomic_DNA"/>
</dbReference>
<feature type="region of interest" description="Disordered" evidence="1">
    <location>
        <begin position="59"/>
        <end position="85"/>
    </location>
</feature>
<sequence length="98" mass="10747">MISSVYIAVLFTAMIAVVAPKPHPVHCTSDKDCLAYAPLYSKSSRSFSICSILVERKGSSTPAAKTNSTEKNETLTEANENPSHRTEVEEYGVCLEFF</sequence>
<organism evidence="3 4">
    <name type="scientific">Caenorhabditis auriculariae</name>
    <dbReference type="NCBI Taxonomy" id="2777116"/>
    <lineage>
        <taxon>Eukaryota</taxon>
        <taxon>Metazoa</taxon>
        <taxon>Ecdysozoa</taxon>
        <taxon>Nematoda</taxon>
        <taxon>Chromadorea</taxon>
        <taxon>Rhabditida</taxon>
        <taxon>Rhabditina</taxon>
        <taxon>Rhabditomorpha</taxon>
        <taxon>Rhabditoidea</taxon>
        <taxon>Rhabditidae</taxon>
        <taxon>Peloderinae</taxon>
        <taxon>Caenorhabditis</taxon>
    </lineage>
</organism>
<name>A0A8S1GZG4_9PELO</name>
<proteinExistence type="predicted"/>
<evidence type="ECO:0000256" key="1">
    <source>
        <dbReference type="SAM" id="MobiDB-lite"/>
    </source>
</evidence>
<dbReference type="AlphaFoldDB" id="A0A8S1GZG4"/>
<reference evidence="3" key="1">
    <citation type="submission" date="2020-10" db="EMBL/GenBank/DDBJ databases">
        <authorList>
            <person name="Kikuchi T."/>
        </authorList>
    </citation>
    <scope>NUCLEOTIDE SEQUENCE</scope>
    <source>
        <strain evidence="3">NKZ352</strain>
    </source>
</reference>
<feature type="signal peptide" evidence="2">
    <location>
        <begin position="1"/>
        <end position="20"/>
    </location>
</feature>
<dbReference type="Proteomes" id="UP000835052">
    <property type="component" value="Unassembled WGS sequence"/>
</dbReference>
<keyword evidence="2" id="KW-0732">Signal</keyword>
<evidence type="ECO:0008006" key="5">
    <source>
        <dbReference type="Google" id="ProtNLM"/>
    </source>
</evidence>
<evidence type="ECO:0000313" key="3">
    <source>
        <dbReference type="EMBL" id="CAD6188691.1"/>
    </source>
</evidence>
<evidence type="ECO:0000313" key="4">
    <source>
        <dbReference type="Proteomes" id="UP000835052"/>
    </source>
</evidence>
<evidence type="ECO:0000256" key="2">
    <source>
        <dbReference type="SAM" id="SignalP"/>
    </source>
</evidence>
<gene>
    <name evidence="3" type="ORF">CAUJ_LOCUS4610</name>
</gene>